<dbReference type="EMBL" id="CAJNNV010015340">
    <property type="protein sequence ID" value="CAE8603368.1"/>
    <property type="molecule type" value="Genomic_DNA"/>
</dbReference>
<sequence>MLFETLVRPRSIPWRKLVQLSPAVVGACLMLKARFVTPEEHSGLLAMWSLGPWSCAKAAPWKVELFFKLRELPSKVVTLSKDDLLEKWRSRPTDVVIAVPPKSGTTWLLQIAHQLRMKGAWGGDASFEDQMDVMPMLEGGPASLLPDNDINKEHVADPRVYKSHLRFRSCPDTVKRIYCFRDLKDVIVSDWHFISPIIPSDIPLAEFAVLRVVPGGIDRALYDLCDWWEHRHDPSVCFFFFDDLVDQHLECVSRVQQFMELGDQSQQLAHTVLGQSTHGFMSRPENHSKFDDHKIVAQLDNVRGHTRTVPLSGKVRQGGGSSGAGREVLPEAVQRWIDWRWECIVLKRLGFQSLQAMRDAWLEELRAKSGR</sequence>
<evidence type="ECO:0000313" key="4">
    <source>
        <dbReference type="EMBL" id="CAE8603368.1"/>
    </source>
</evidence>
<dbReference type="PANTHER" id="PTHR11783">
    <property type="entry name" value="SULFOTRANSFERASE SULT"/>
    <property type="match status" value="1"/>
</dbReference>
<dbReference type="OrthoDB" id="205623at2759"/>
<dbReference type="Proteomes" id="UP000654075">
    <property type="component" value="Unassembled WGS sequence"/>
</dbReference>
<dbReference type="GO" id="GO:0008146">
    <property type="term" value="F:sulfotransferase activity"/>
    <property type="evidence" value="ECO:0007669"/>
    <property type="project" value="InterPro"/>
</dbReference>
<dbReference type="InterPro" id="IPR027417">
    <property type="entry name" value="P-loop_NTPase"/>
</dbReference>
<reference evidence="4" key="1">
    <citation type="submission" date="2021-02" db="EMBL/GenBank/DDBJ databases">
        <authorList>
            <person name="Dougan E. K."/>
            <person name="Rhodes N."/>
            <person name="Thang M."/>
            <person name="Chan C."/>
        </authorList>
    </citation>
    <scope>NUCLEOTIDE SEQUENCE</scope>
</reference>
<evidence type="ECO:0000259" key="3">
    <source>
        <dbReference type="Pfam" id="PF00685"/>
    </source>
</evidence>
<proteinExistence type="inferred from homology"/>
<name>A0A813ESR6_POLGL</name>
<dbReference type="SUPFAM" id="SSF52540">
    <property type="entry name" value="P-loop containing nucleoside triphosphate hydrolases"/>
    <property type="match status" value="1"/>
</dbReference>
<evidence type="ECO:0000256" key="2">
    <source>
        <dbReference type="ARBA" id="ARBA00022679"/>
    </source>
</evidence>
<gene>
    <name evidence="4" type="ORF">PGLA1383_LOCUS21579</name>
</gene>
<keyword evidence="2" id="KW-0808">Transferase</keyword>
<organism evidence="4 5">
    <name type="scientific">Polarella glacialis</name>
    <name type="common">Dinoflagellate</name>
    <dbReference type="NCBI Taxonomy" id="89957"/>
    <lineage>
        <taxon>Eukaryota</taxon>
        <taxon>Sar</taxon>
        <taxon>Alveolata</taxon>
        <taxon>Dinophyceae</taxon>
        <taxon>Suessiales</taxon>
        <taxon>Suessiaceae</taxon>
        <taxon>Polarella</taxon>
    </lineage>
</organism>
<dbReference type="OMA" id="WRWECIV"/>
<evidence type="ECO:0000313" key="5">
    <source>
        <dbReference type="Proteomes" id="UP000654075"/>
    </source>
</evidence>
<dbReference type="Pfam" id="PF00685">
    <property type="entry name" value="Sulfotransfer_1"/>
    <property type="match status" value="1"/>
</dbReference>
<feature type="domain" description="Sulfotransferase" evidence="3">
    <location>
        <begin position="92"/>
        <end position="269"/>
    </location>
</feature>
<comment type="similarity">
    <text evidence="1">Belongs to the sulfotransferase 1 family.</text>
</comment>
<dbReference type="AlphaFoldDB" id="A0A813ESR6"/>
<dbReference type="Gene3D" id="3.40.50.300">
    <property type="entry name" value="P-loop containing nucleotide triphosphate hydrolases"/>
    <property type="match status" value="1"/>
</dbReference>
<protein>
    <recommendedName>
        <fullName evidence="3">Sulfotransferase domain-containing protein</fullName>
    </recommendedName>
</protein>
<evidence type="ECO:0000256" key="1">
    <source>
        <dbReference type="ARBA" id="ARBA00005771"/>
    </source>
</evidence>
<keyword evidence="5" id="KW-1185">Reference proteome</keyword>
<dbReference type="InterPro" id="IPR000863">
    <property type="entry name" value="Sulfotransferase_dom"/>
</dbReference>
<accession>A0A813ESR6</accession>
<comment type="caution">
    <text evidence="4">The sequence shown here is derived from an EMBL/GenBank/DDBJ whole genome shotgun (WGS) entry which is preliminary data.</text>
</comment>